<keyword evidence="2" id="KW-1185">Reference proteome</keyword>
<accession>A0ABN3LLC6</accession>
<dbReference type="EMBL" id="BAAASG010000007">
    <property type="protein sequence ID" value="GAA2486237.1"/>
    <property type="molecule type" value="Genomic_DNA"/>
</dbReference>
<evidence type="ECO:0000313" key="2">
    <source>
        <dbReference type="Proteomes" id="UP001501777"/>
    </source>
</evidence>
<protein>
    <submittedName>
        <fullName evidence="1">Uncharacterized protein</fullName>
    </submittedName>
</protein>
<organism evidence="1 2">
    <name type="scientific">Streptomyces longisporus</name>
    <dbReference type="NCBI Taxonomy" id="1948"/>
    <lineage>
        <taxon>Bacteria</taxon>
        <taxon>Bacillati</taxon>
        <taxon>Actinomycetota</taxon>
        <taxon>Actinomycetes</taxon>
        <taxon>Kitasatosporales</taxon>
        <taxon>Streptomycetaceae</taxon>
        <taxon>Streptomyces</taxon>
    </lineage>
</organism>
<name>A0ABN3LLC6_STRLO</name>
<evidence type="ECO:0000313" key="1">
    <source>
        <dbReference type="EMBL" id="GAA2486237.1"/>
    </source>
</evidence>
<proteinExistence type="predicted"/>
<sequence>MAGPACLRPWTNRLPKALVEVAGRPILQQPPPDVRAHFRCVQRLAACAGTHVAAGILTRDVGGTASTEDVTQALIDALTA</sequence>
<gene>
    <name evidence="1" type="ORF">GCM10010276_25420</name>
</gene>
<comment type="caution">
    <text evidence="1">The sequence shown here is derived from an EMBL/GenBank/DDBJ whole genome shotgun (WGS) entry which is preliminary data.</text>
</comment>
<dbReference type="Proteomes" id="UP001501777">
    <property type="component" value="Unassembled WGS sequence"/>
</dbReference>
<reference evidence="1 2" key="1">
    <citation type="journal article" date="2019" name="Int. J. Syst. Evol. Microbiol.">
        <title>The Global Catalogue of Microorganisms (GCM) 10K type strain sequencing project: providing services to taxonomists for standard genome sequencing and annotation.</title>
        <authorList>
            <consortium name="The Broad Institute Genomics Platform"/>
            <consortium name="The Broad Institute Genome Sequencing Center for Infectious Disease"/>
            <person name="Wu L."/>
            <person name="Ma J."/>
        </authorList>
    </citation>
    <scope>NUCLEOTIDE SEQUENCE [LARGE SCALE GENOMIC DNA]</scope>
    <source>
        <strain evidence="1 2">JCM 4395</strain>
    </source>
</reference>